<dbReference type="InterPro" id="IPR054708">
    <property type="entry name" value="MTPAP-like_central"/>
</dbReference>
<feature type="domain" description="PAP-associated" evidence="9">
    <location>
        <begin position="576"/>
        <end position="628"/>
    </location>
</feature>
<dbReference type="GO" id="GO:0005737">
    <property type="term" value="C:cytoplasm"/>
    <property type="evidence" value="ECO:0007669"/>
    <property type="project" value="UniProtKB-SubCell"/>
</dbReference>
<accession>A0A3M6TNF4</accession>
<dbReference type="Gene3D" id="1.10.1410.10">
    <property type="match status" value="2"/>
</dbReference>
<evidence type="ECO:0000259" key="9">
    <source>
        <dbReference type="Pfam" id="PF03828"/>
    </source>
</evidence>
<comment type="cofactor">
    <cofactor evidence="1">
        <name>Mn(2+)</name>
        <dbReference type="ChEBI" id="CHEBI:29035"/>
    </cofactor>
</comment>
<evidence type="ECO:0000256" key="5">
    <source>
        <dbReference type="ARBA" id="ARBA00022679"/>
    </source>
</evidence>
<comment type="cofactor">
    <cofactor evidence="2">
        <name>Mg(2+)</name>
        <dbReference type="ChEBI" id="CHEBI:18420"/>
    </cofactor>
</comment>
<keyword evidence="12" id="KW-1185">Reference proteome</keyword>
<evidence type="ECO:0000313" key="11">
    <source>
        <dbReference type="EMBL" id="RMX42922.1"/>
    </source>
</evidence>
<dbReference type="PANTHER" id="PTHR12271">
    <property type="entry name" value="POLY A POLYMERASE CID PAP -RELATED"/>
    <property type="match status" value="1"/>
</dbReference>
<keyword evidence="6" id="KW-0479">Metal-binding</keyword>
<dbReference type="Gene3D" id="3.30.460.10">
    <property type="entry name" value="Beta Polymerase, domain 2"/>
    <property type="match status" value="2"/>
</dbReference>
<evidence type="ECO:0000256" key="1">
    <source>
        <dbReference type="ARBA" id="ARBA00001936"/>
    </source>
</evidence>
<comment type="caution">
    <text evidence="11">The sequence shown here is derived from an EMBL/GenBank/DDBJ whole genome shotgun (WGS) entry which is preliminary data.</text>
</comment>
<dbReference type="PANTHER" id="PTHR12271:SF40">
    <property type="entry name" value="POLY(A) RNA POLYMERASE GLD2"/>
    <property type="match status" value="1"/>
</dbReference>
<feature type="domain" description="Poly(A) RNA polymerase mitochondrial-like central palm" evidence="10">
    <location>
        <begin position="16"/>
        <end position="154"/>
    </location>
</feature>
<dbReference type="OrthoDB" id="2274644at2759"/>
<keyword evidence="4" id="KW-0963">Cytoplasm</keyword>
<dbReference type="EMBL" id="RCHS01003251">
    <property type="protein sequence ID" value="RMX42922.1"/>
    <property type="molecule type" value="Genomic_DNA"/>
</dbReference>
<dbReference type="SUPFAM" id="SSF81301">
    <property type="entry name" value="Nucleotidyltransferase"/>
    <property type="match status" value="2"/>
</dbReference>
<sequence>MAGASGKTGLSHHALLSSQIEEKFSTNQQTQKIYDQKDTWRQEMELIIQELYPSCCLVMCGSSANGFGSIDSDIDLTLMLGIEGRTAVTRDTYTLRRIESLFSRKPRRFETEVVSNAKDPIIILKDKENSFETDITLENSSSLTNAFLLKCYSECDLRVKPLTIVIKLWAKKAQIIGAKFKRLPGFAIVLMVIHFLQAGCAPPVLPVLHKDFPELIKDTSKNEVIHQLTDEIPLQIQTYKSKNEKSLGELLMAFFRYYSAFQWAETISVRTGNTEPTKMHSKVWRGPKIRIEDPTDGGNVTRAVFDEYEARRIKQSFKTASNNLNRNSSLEINRFGSIIMANENTDRDAQLSCQIQEKFSANQQTPKIYDQKDSWRREMELIIQELYPSCRLVLCGSSANGFGSTDSDIDLILTAKSREDAETYMLRRIESLFTRTPRRFETRVITDARIPIIKLKDKEKSFESDISVNNWANVRNAFLLKCYSECDPRVKPLVVIIRLWAQKAEITNARLHRLAGFAVVLLVINYLQAGCSPPVLPSLQKDFPELFRSTENDVISKLTGSAPPQVKSHKSKNTQNVGELLIEFFKYYSSFDWKKTISVRMGNTQPTSRYGRVWSGPYIKLEDPTDEGNVTRGVYNSSEFTRIKNAFQSASTQLEQKASLQDIF</sequence>
<feature type="domain" description="Poly(A) RNA polymerase mitochondrial-like central palm" evidence="10">
    <location>
        <begin position="351"/>
        <end position="485"/>
    </location>
</feature>
<evidence type="ECO:0000256" key="6">
    <source>
        <dbReference type="ARBA" id="ARBA00022723"/>
    </source>
</evidence>
<dbReference type="InterPro" id="IPR002058">
    <property type="entry name" value="PAP_assoc"/>
</dbReference>
<dbReference type="GO" id="GO:0031123">
    <property type="term" value="P:RNA 3'-end processing"/>
    <property type="evidence" value="ECO:0007669"/>
    <property type="project" value="TreeGrafter"/>
</dbReference>
<organism evidence="11 12">
    <name type="scientific">Pocillopora damicornis</name>
    <name type="common">Cauliflower coral</name>
    <name type="synonym">Millepora damicornis</name>
    <dbReference type="NCBI Taxonomy" id="46731"/>
    <lineage>
        <taxon>Eukaryota</taxon>
        <taxon>Metazoa</taxon>
        <taxon>Cnidaria</taxon>
        <taxon>Anthozoa</taxon>
        <taxon>Hexacorallia</taxon>
        <taxon>Scleractinia</taxon>
        <taxon>Astrocoeniina</taxon>
        <taxon>Pocilloporidae</taxon>
        <taxon>Pocillopora</taxon>
    </lineage>
</organism>
<protein>
    <recommendedName>
        <fullName evidence="13">PAP-associated domain-containing protein</fullName>
    </recommendedName>
</protein>
<evidence type="ECO:0000256" key="3">
    <source>
        <dbReference type="ARBA" id="ARBA00004496"/>
    </source>
</evidence>
<dbReference type="AlphaFoldDB" id="A0A3M6TNF4"/>
<comment type="subcellular location">
    <subcellularLocation>
        <location evidence="3">Cytoplasm</location>
    </subcellularLocation>
</comment>
<evidence type="ECO:0000259" key="10">
    <source>
        <dbReference type="Pfam" id="PF22600"/>
    </source>
</evidence>
<evidence type="ECO:0000256" key="8">
    <source>
        <dbReference type="ARBA" id="ARBA00038491"/>
    </source>
</evidence>
<gene>
    <name evidence="11" type="ORF">pdam_00020891</name>
</gene>
<dbReference type="STRING" id="46731.A0A3M6TNF4"/>
<dbReference type="CDD" id="cd05402">
    <property type="entry name" value="NT_PAP_TUTase"/>
    <property type="match status" value="2"/>
</dbReference>
<dbReference type="InterPro" id="IPR043519">
    <property type="entry name" value="NT_sf"/>
</dbReference>
<keyword evidence="7" id="KW-0460">Magnesium</keyword>
<comment type="similarity">
    <text evidence="8">Belongs to the DNA polymerase type-B-like family. GLD2 subfamily.</text>
</comment>
<evidence type="ECO:0000256" key="7">
    <source>
        <dbReference type="ARBA" id="ARBA00022842"/>
    </source>
</evidence>
<dbReference type="Pfam" id="PF03828">
    <property type="entry name" value="PAP_assoc"/>
    <property type="match status" value="2"/>
</dbReference>
<dbReference type="Proteomes" id="UP000275408">
    <property type="component" value="Unassembled WGS sequence"/>
</dbReference>
<dbReference type="Pfam" id="PF22600">
    <property type="entry name" value="MTPAP-like_central"/>
    <property type="match status" value="2"/>
</dbReference>
<dbReference type="GO" id="GO:0046872">
    <property type="term" value="F:metal ion binding"/>
    <property type="evidence" value="ECO:0007669"/>
    <property type="project" value="UniProtKB-KW"/>
</dbReference>
<reference evidence="11 12" key="1">
    <citation type="journal article" date="2018" name="Sci. Rep.">
        <title>Comparative analysis of the Pocillopora damicornis genome highlights role of immune system in coral evolution.</title>
        <authorList>
            <person name="Cunning R."/>
            <person name="Bay R.A."/>
            <person name="Gillette P."/>
            <person name="Baker A.C."/>
            <person name="Traylor-Knowles N."/>
        </authorList>
    </citation>
    <scope>NUCLEOTIDE SEQUENCE [LARGE SCALE GENOMIC DNA]</scope>
    <source>
        <strain evidence="11">RSMAS</strain>
        <tissue evidence="11">Whole animal</tissue>
    </source>
</reference>
<dbReference type="GO" id="GO:1990817">
    <property type="term" value="F:poly(A) RNA polymerase activity"/>
    <property type="evidence" value="ECO:0007669"/>
    <property type="project" value="TreeGrafter"/>
</dbReference>
<evidence type="ECO:0000313" key="12">
    <source>
        <dbReference type="Proteomes" id="UP000275408"/>
    </source>
</evidence>
<evidence type="ECO:0008006" key="13">
    <source>
        <dbReference type="Google" id="ProtNLM"/>
    </source>
</evidence>
<keyword evidence="5" id="KW-0808">Transferase</keyword>
<name>A0A3M6TNF4_POCDA</name>
<proteinExistence type="inferred from homology"/>
<evidence type="ECO:0000256" key="4">
    <source>
        <dbReference type="ARBA" id="ARBA00022490"/>
    </source>
</evidence>
<evidence type="ECO:0000256" key="2">
    <source>
        <dbReference type="ARBA" id="ARBA00001946"/>
    </source>
</evidence>
<feature type="domain" description="PAP-associated" evidence="9">
    <location>
        <begin position="246"/>
        <end position="297"/>
    </location>
</feature>
<dbReference type="SUPFAM" id="SSF81631">
    <property type="entry name" value="PAP/OAS1 substrate-binding domain"/>
    <property type="match status" value="2"/>
</dbReference>